<keyword evidence="4" id="KW-1185">Reference proteome</keyword>
<dbReference type="CDD" id="cd01948">
    <property type="entry name" value="EAL"/>
    <property type="match status" value="1"/>
</dbReference>
<dbReference type="Gene3D" id="3.20.20.450">
    <property type="entry name" value="EAL domain"/>
    <property type="match status" value="1"/>
</dbReference>
<evidence type="ECO:0000256" key="1">
    <source>
        <dbReference type="SAM" id="Phobius"/>
    </source>
</evidence>
<feature type="transmembrane region" description="Helical" evidence="1">
    <location>
        <begin position="48"/>
        <end position="67"/>
    </location>
</feature>
<protein>
    <recommendedName>
        <fullName evidence="2">EAL domain-containing protein</fullName>
    </recommendedName>
</protein>
<evidence type="ECO:0000259" key="2">
    <source>
        <dbReference type="PROSITE" id="PS50883"/>
    </source>
</evidence>
<reference evidence="3 4" key="1">
    <citation type="journal article" date="2016" name="Environ. Microbiol.">
        <title>New Methyloceanibacter diversity from North Sea sediments includes methanotroph containing solely the soluble methane monooxygenase.</title>
        <authorList>
            <person name="Vekeman B."/>
            <person name="Kerckhof F.M."/>
            <person name="Cremers G."/>
            <person name="de Vos P."/>
            <person name="Vandamme P."/>
            <person name="Boon N."/>
            <person name="Op den Camp H.J."/>
            <person name="Heylen K."/>
        </authorList>
    </citation>
    <scope>NUCLEOTIDE SEQUENCE [LARGE SCALE GENOMIC DNA]</scope>
    <source>
        <strain evidence="3 4">R-67177</strain>
    </source>
</reference>
<dbReference type="GO" id="GO:0071111">
    <property type="term" value="F:cyclic-guanylate-specific phosphodiesterase activity"/>
    <property type="evidence" value="ECO:0007669"/>
    <property type="project" value="InterPro"/>
</dbReference>
<keyword evidence="1" id="KW-1133">Transmembrane helix</keyword>
<evidence type="ECO:0000313" key="3">
    <source>
        <dbReference type="EMBL" id="ODS03991.1"/>
    </source>
</evidence>
<dbReference type="InterPro" id="IPR050706">
    <property type="entry name" value="Cyclic-di-GMP_PDE-like"/>
</dbReference>
<dbReference type="SMART" id="SM00052">
    <property type="entry name" value="EAL"/>
    <property type="match status" value="1"/>
</dbReference>
<dbReference type="PANTHER" id="PTHR33121:SF79">
    <property type="entry name" value="CYCLIC DI-GMP PHOSPHODIESTERASE PDED-RELATED"/>
    <property type="match status" value="1"/>
</dbReference>
<dbReference type="AlphaFoldDB" id="A0A1E3WDX5"/>
<keyword evidence="1" id="KW-0812">Transmembrane</keyword>
<comment type="caution">
    <text evidence="3">The sequence shown here is derived from an EMBL/GenBank/DDBJ whole genome shotgun (WGS) entry which is preliminary data.</text>
</comment>
<feature type="transmembrane region" description="Helical" evidence="1">
    <location>
        <begin position="21"/>
        <end position="42"/>
    </location>
</feature>
<dbReference type="PANTHER" id="PTHR33121">
    <property type="entry name" value="CYCLIC DI-GMP PHOSPHODIESTERASE PDEF"/>
    <property type="match status" value="1"/>
</dbReference>
<keyword evidence="1" id="KW-0472">Membrane</keyword>
<proteinExistence type="predicted"/>
<feature type="domain" description="EAL" evidence="2">
    <location>
        <begin position="321"/>
        <end position="569"/>
    </location>
</feature>
<dbReference type="Pfam" id="PF00563">
    <property type="entry name" value="EAL"/>
    <property type="match status" value="1"/>
</dbReference>
<dbReference type="PROSITE" id="PS50883">
    <property type="entry name" value="EAL"/>
    <property type="match status" value="1"/>
</dbReference>
<dbReference type="SUPFAM" id="SSF141868">
    <property type="entry name" value="EAL domain-like"/>
    <property type="match status" value="1"/>
</dbReference>
<organism evidence="3 4">
    <name type="scientific">Methyloceanibacter marginalis</name>
    <dbReference type="NCBI Taxonomy" id="1774971"/>
    <lineage>
        <taxon>Bacteria</taxon>
        <taxon>Pseudomonadati</taxon>
        <taxon>Pseudomonadota</taxon>
        <taxon>Alphaproteobacteria</taxon>
        <taxon>Hyphomicrobiales</taxon>
        <taxon>Hyphomicrobiaceae</taxon>
        <taxon>Methyloceanibacter</taxon>
    </lineage>
</organism>
<accession>A0A1E3WDX5</accession>
<dbReference type="InterPro" id="IPR001633">
    <property type="entry name" value="EAL_dom"/>
</dbReference>
<gene>
    <name evidence="3" type="ORF">AUC71_06610</name>
</gene>
<dbReference type="InterPro" id="IPR035919">
    <property type="entry name" value="EAL_sf"/>
</dbReference>
<sequence length="572" mass="61565">MQTGITMSSGQGAASGGLAMLDVIVLIAMAITAAAFAAGLTFQAGLPLLPVLIGTAALFLVMAASFLGTGRGARGGGAGGDRLGELEEALEIIDTDLQRLDRVEDNLSRLDGLTDKVERLDQAVAGGALGDVAGGHANTAFAGEIENVYARIEALRTEVQAENRTERDRIANELGVLEGQIKSLSGNLGAAPMMEKAGWRDLPPAPPLVTLEEEVEVEIEPEPLSELKPEPELVLEPVPEAVPLELEPALEIEELAEAAAEELEAAEEEEAGNSVDDEAGFPAAAVVTEEIAAEIDAEPEPEPEPIAAMAATSFLDDDDDDDRMLNILREGIEEGRVDLYLQPTVILPDRKIRYFEALTRIRQADGTLVLPGEYMPVAKRSALMPLIDNVLLVRSVQVLRRLGPDTRIKGVFGNVSMHSLLDSDYYPELIEFMEENNSLSENLVFEINQTEMLGLTQTELSCLDTLGALGYTFCLDNVADIDADFGALSDRYFRYVKVGAERFLGGPGRKAADLKRRLDGLGMQLIIEKVEREGDVAELLDHGVEFAQGHLFGEPQPMNTALSRELENAGAH</sequence>
<name>A0A1E3WDX5_9HYPH</name>
<dbReference type="Proteomes" id="UP000095042">
    <property type="component" value="Unassembled WGS sequence"/>
</dbReference>
<evidence type="ECO:0000313" key="4">
    <source>
        <dbReference type="Proteomes" id="UP000095042"/>
    </source>
</evidence>
<dbReference type="EMBL" id="LPWD01000028">
    <property type="protein sequence ID" value="ODS03991.1"/>
    <property type="molecule type" value="Genomic_DNA"/>
</dbReference>